<evidence type="ECO:0000256" key="1">
    <source>
        <dbReference type="SAM" id="MobiDB-lite"/>
    </source>
</evidence>
<reference evidence="2" key="1">
    <citation type="journal article" date="2020" name="Nat. Commun.">
        <title>Large-scale genome sequencing of mycorrhizal fungi provides insights into the early evolution of symbiotic traits.</title>
        <authorList>
            <person name="Miyauchi S."/>
            <person name="Kiss E."/>
            <person name="Kuo A."/>
            <person name="Drula E."/>
            <person name="Kohler A."/>
            <person name="Sanchez-Garcia M."/>
            <person name="Morin E."/>
            <person name="Andreopoulos B."/>
            <person name="Barry K.W."/>
            <person name="Bonito G."/>
            <person name="Buee M."/>
            <person name="Carver A."/>
            <person name="Chen C."/>
            <person name="Cichocki N."/>
            <person name="Clum A."/>
            <person name="Culley D."/>
            <person name="Crous P.W."/>
            <person name="Fauchery L."/>
            <person name="Girlanda M."/>
            <person name="Hayes R.D."/>
            <person name="Keri Z."/>
            <person name="LaButti K."/>
            <person name="Lipzen A."/>
            <person name="Lombard V."/>
            <person name="Magnuson J."/>
            <person name="Maillard F."/>
            <person name="Murat C."/>
            <person name="Nolan M."/>
            <person name="Ohm R.A."/>
            <person name="Pangilinan J."/>
            <person name="Pereira M.F."/>
            <person name="Perotto S."/>
            <person name="Peter M."/>
            <person name="Pfister S."/>
            <person name="Riley R."/>
            <person name="Sitrit Y."/>
            <person name="Stielow J.B."/>
            <person name="Szollosi G."/>
            <person name="Zifcakova L."/>
            <person name="Stursova M."/>
            <person name="Spatafora J.W."/>
            <person name="Tedersoo L."/>
            <person name="Vaario L.M."/>
            <person name="Yamada A."/>
            <person name="Yan M."/>
            <person name="Wang P."/>
            <person name="Xu J."/>
            <person name="Bruns T."/>
            <person name="Baldrian P."/>
            <person name="Vilgalys R."/>
            <person name="Dunand C."/>
            <person name="Henrissat B."/>
            <person name="Grigoriev I.V."/>
            <person name="Hibbett D."/>
            <person name="Nagy L.G."/>
            <person name="Martin F.M."/>
        </authorList>
    </citation>
    <scope>NUCLEOTIDE SEQUENCE</scope>
    <source>
        <strain evidence="2">UP504</strain>
    </source>
</reference>
<proteinExistence type="predicted"/>
<evidence type="ECO:0000313" key="2">
    <source>
        <dbReference type="EMBL" id="KAF9514663.1"/>
    </source>
</evidence>
<dbReference type="AlphaFoldDB" id="A0A9P6AZ32"/>
<feature type="compositionally biased region" description="Polar residues" evidence="1">
    <location>
        <begin position="1"/>
        <end position="10"/>
    </location>
</feature>
<dbReference type="Proteomes" id="UP000886523">
    <property type="component" value="Unassembled WGS sequence"/>
</dbReference>
<keyword evidence="3" id="KW-1185">Reference proteome</keyword>
<sequence length="131" mass="13615">MMGSSESSPSVADVDRTESPPPMDYPLSPDQGNPSWYSKDHISPITHLLFIVWGLALATGHGGDAVGPDSTGGDGGNIDFTGLMSENPPSVLNAENRAIGGRGGNIRMPHEPTGPTIMSKTDKQSISILSG</sequence>
<feature type="compositionally biased region" description="Polar residues" evidence="1">
    <location>
        <begin position="116"/>
        <end position="131"/>
    </location>
</feature>
<feature type="region of interest" description="Disordered" evidence="1">
    <location>
        <begin position="1"/>
        <end position="38"/>
    </location>
</feature>
<gene>
    <name evidence="2" type="ORF">BS47DRAFT_855012</name>
</gene>
<feature type="region of interest" description="Disordered" evidence="1">
    <location>
        <begin position="95"/>
        <end position="131"/>
    </location>
</feature>
<evidence type="ECO:0000313" key="3">
    <source>
        <dbReference type="Proteomes" id="UP000886523"/>
    </source>
</evidence>
<dbReference type="EMBL" id="MU128958">
    <property type="protein sequence ID" value="KAF9514663.1"/>
    <property type="molecule type" value="Genomic_DNA"/>
</dbReference>
<accession>A0A9P6AZ32</accession>
<comment type="caution">
    <text evidence="2">The sequence shown here is derived from an EMBL/GenBank/DDBJ whole genome shotgun (WGS) entry which is preliminary data.</text>
</comment>
<name>A0A9P6AZ32_9AGAM</name>
<organism evidence="2 3">
    <name type="scientific">Hydnum rufescens UP504</name>
    <dbReference type="NCBI Taxonomy" id="1448309"/>
    <lineage>
        <taxon>Eukaryota</taxon>
        <taxon>Fungi</taxon>
        <taxon>Dikarya</taxon>
        <taxon>Basidiomycota</taxon>
        <taxon>Agaricomycotina</taxon>
        <taxon>Agaricomycetes</taxon>
        <taxon>Cantharellales</taxon>
        <taxon>Hydnaceae</taxon>
        <taxon>Hydnum</taxon>
    </lineage>
</organism>
<protein>
    <submittedName>
        <fullName evidence="2">Uncharacterized protein</fullName>
    </submittedName>
</protein>